<evidence type="ECO:0000256" key="1">
    <source>
        <dbReference type="ARBA" id="ARBA00022737"/>
    </source>
</evidence>
<dbReference type="Proteomes" id="UP000583929">
    <property type="component" value="Unassembled WGS sequence"/>
</dbReference>
<feature type="non-terminal residue" evidence="4">
    <location>
        <position position="537"/>
    </location>
</feature>
<accession>A0A7J6I4W4</accession>
<keyword evidence="1" id="KW-0677">Repeat</keyword>
<reference evidence="4 5" key="1">
    <citation type="journal article" date="2020" name="bioRxiv">
        <title>Sequence and annotation of 42 cannabis genomes reveals extensive copy number variation in cannabinoid synthesis and pathogen resistance genes.</title>
        <authorList>
            <person name="Mckernan K.J."/>
            <person name="Helbert Y."/>
            <person name="Kane L.T."/>
            <person name="Ebling H."/>
            <person name="Zhang L."/>
            <person name="Liu B."/>
            <person name="Eaton Z."/>
            <person name="Mclaughlin S."/>
            <person name="Kingan S."/>
            <person name="Baybayan P."/>
            <person name="Concepcion G."/>
            <person name="Jordan M."/>
            <person name="Riva A."/>
            <person name="Barbazuk W."/>
            <person name="Harkins T."/>
        </authorList>
    </citation>
    <scope>NUCLEOTIDE SEQUENCE [LARGE SCALE GENOMIC DNA]</scope>
    <source>
        <strain evidence="5">cv. Jamaican Lion 4</strain>
        <tissue evidence="4">Leaf</tissue>
    </source>
</reference>
<dbReference type="PANTHER" id="PTHR47930:SF2">
    <property type="entry name" value="PENTATRICOPEPTIDE REPEAT PROTEIN (AFU_ORTHOLOGUE AFUA_8G04250)"/>
    <property type="match status" value="1"/>
</dbReference>
<protein>
    <recommendedName>
        <fullName evidence="6">Pentatricopeptide repeat-containing protein</fullName>
    </recommendedName>
</protein>
<sequence length="537" mass="60660">LCPDHTAVPGHPRPKPSPKSRPPHSKTRNSKVRAREIPFFSVYNRDALHPIARGKEEIRTGALWLLTAGSYSIPYGNCARHSRVILMGYPKTRRKLTKNLRYPMRSRLPPNLGTNLFLKNKKTVKETCPPDRTDEEGEEKNGSEDGNEIVWGPDEIEAITSLFQGRIPQKPGKLGRERSLPLPIPHMLRPLGLPTPKKHVKRAGTPETMFSRAPLYKQVYKSPGVLIGLAREIKNLPAEKDVSLVLNKCSKFLQKGSLSMTVRELGHLNLPERALQTFCWVQKQPHLYPDDQILASTVEVLARNHALKVPFDLRRFVGSASASGSVIEAMVRGFTKGGSLHLAWKLLSLAKDNDMMLDSSAYAKVIIELGKNPDRYALVESLLNELGDRQDLTLSQQDCTSIMKVCIRLGKFEIAESLYEWYKQSGNDLSIVMYTTLIHGRCLEKKYREALAVVWEMEESNSLFDLPAYRVVIRLFVALNDVSRASRYFARLKESGFSPTYDVYKDLIKLYMASGRLAKCKDICKEAELAGFKLDKQ</sequence>
<evidence type="ECO:0000313" key="5">
    <source>
        <dbReference type="Proteomes" id="UP000583929"/>
    </source>
</evidence>
<feature type="non-terminal residue" evidence="4">
    <location>
        <position position="1"/>
    </location>
</feature>
<proteinExistence type="predicted"/>
<gene>
    <name evidence="4" type="ORF">G4B88_012358</name>
</gene>
<dbReference type="PROSITE" id="PS51375">
    <property type="entry name" value="PPR"/>
    <property type="match status" value="1"/>
</dbReference>
<feature type="region of interest" description="Disordered" evidence="3">
    <location>
        <begin position="1"/>
        <end position="33"/>
    </location>
</feature>
<dbReference type="Gene3D" id="1.25.40.10">
    <property type="entry name" value="Tetratricopeptide repeat domain"/>
    <property type="match status" value="2"/>
</dbReference>
<evidence type="ECO:0008006" key="6">
    <source>
        <dbReference type="Google" id="ProtNLM"/>
    </source>
</evidence>
<dbReference type="AlphaFoldDB" id="A0A7J6I4W4"/>
<feature type="compositionally biased region" description="Basic residues" evidence="3">
    <location>
        <begin position="12"/>
        <end position="32"/>
    </location>
</feature>
<comment type="caution">
    <text evidence="4">The sequence shown here is derived from an EMBL/GenBank/DDBJ whole genome shotgun (WGS) entry which is preliminary data.</text>
</comment>
<dbReference type="InterPro" id="IPR011990">
    <property type="entry name" value="TPR-like_helical_dom_sf"/>
</dbReference>
<feature type="region of interest" description="Disordered" evidence="3">
    <location>
        <begin position="125"/>
        <end position="149"/>
    </location>
</feature>
<evidence type="ECO:0000256" key="2">
    <source>
        <dbReference type="PROSITE-ProRule" id="PRU00708"/>
    </source>
</evidence>
<dbReference type="PANTHER" id="PTHR47930">
    <property type="entry name" value="YALI0C12947P"/>
    <property type="match status" value="1"/>
</dbReference>
<evidence type="ECO:0000256" key="3">
    <source>
        <dbReference type="SAM" id="MobiDB-lite"/>
    </source>
</evidence>
<dbReference type="Pfam" id="PF13812">
    <property type="entry name" value="PPR_3"/>
    <property type="match status" value="2"/>
</dbReference>
<name>A0A7J6I4W4_CANSA</name>
<evidence type="ECO:0000313" key="4">
    <source>
        <dbReference type="EMBL" id="KAF4402573.1"/>
    </source>
</evidence>
<feature type="repeat" description="PPR" evidence="2">
    <location>
        <begin position="465"/>
        <end position="499"/>
    </location>
</feature>
<organism evidence="4 5">
    <name type="scientific">Cannabis sativa</name>
    <name type="common">Hemp</name>
    <name type="synonym">Marijuana</name>
    <dbReference type="NCBI Taxonomy" id="3483"/>
    <lineage>
        <taxon>Eukaryota</taxon>
        <taxon>Viridiplantae</taxon>
        <taxon>Streptophyta</taxon>
        <taxon>Embryophyta</taxon>
        <taxon>Tracheophyta</taxon>
        <taxon>Spermatophyta</taxon>
        <taxon>Magnoliopsida</taxon>
        <taxon>eudicotyledons</taxon>
        <taxon>Gunneridae</taxon>
        <taxon>Pentapetalae</taxon>
        <taxon>rosids</taxon>
        <taxon>fabids</taxon>
        <taxon>Rosales</taxon>
        <taxon>Cannabaceae</taxon>
        <taxon>Cannabis</taxon>
    </lineage>
</organism>
<keyword evidence="5" id="KW-1185">Reference proteome</keyword>
<dbReference type="InterPro" id="IPR002885">
    <property type="entry name" value="PPR_rpt"/>
</dbReference>
<dbReference type="EMBL" id="JAATIQ010000007">
    <property type="protein sequence ID" value="KAF4402573.1"/>
    <property type="molecule type" value="Genomic_DNA"/>
</dbReference>